<comment type="similarity">
    <text evidence="7">Belongs to the drug/metabolite transporter (DMT) superfamily. Small multidrug resistance (SMR) (TC 2.A.7.1) family.</text>
</comment>
<evidence type="ECO:0000256" key="3">
    <source>
        <dbReference type="ARBA" id="ARBA00022475"/>
    </source>
</evidence>
<evidence type="ECO:0000256" key="6">
    <source>
        <dbReference type="ARBA" id="ARBA00023136"/>
    </source>
</evidence>
<reference evidence="10" key="1">
    <citation type="journal article" date="2019" name="Int. J. Syst. Evol. Microbiol.">
        <title>The Global Catalogue of Microorganisms (GCM) 10K type strain sequencing project: providing services to taxonomists for standard genome sequencing and annotation.</title>
        <authorList>
            <consortium name="The Broad Institute Genomics Platform"/>
            <consortium name="The Broad Institute Genome Sequencing Center for Infectious Disease"/>
            <person name="Wu L."/>
            <person name="Ma J."/>
        </authorList>
    </citation>
    <scope>NUCLEOTIDE SEQUENCE [LARGE SCALE GENOMIC DNA]</scope>
    <source>
        <strain evidence="10">DFY41</strain>
    </source>
</reference>
<keyword evidence="5 8" id="KW-1133">Transmembrane helix</keyword>
<dbReference type="EMBL" id="JBHSKD010000008">
    <property type="protein sequence ID" value="MFC5176668.1"/>
    <property type="molecule type" value="Genomic_DNA"/>
</dbReference>
<keyword evidence="3" id="KW-1003">Cell membrane</keyword>
<evidence type="ECO:0000313" key="10">
    <source>
        <dbReference type="Proteomes" id="UP001596087"/>
    </source>
</evidence>
<proteinExistence type="inferred from homology"/>
<dbReference type="PANTHER" id="PTHR30561">
    <property type="entry name" value="SMR FAMILY PROTON-DEPENDENT DRUG EFFLUX TRANSPORTER SUGE"/>
    <property type="match status" value="1"/>
</dbReference>
<evidence type="ECO:0000256" key="4">
    <source>
        <dbReference type="ARBA" id="ARBA00022692"/>
    </source>
</evidence>
<evidence type="ECO:0000256" key="7">
    <source>
        <dbReference type="RuleBase" id="RU003942"/>
    </source>
</evidence>
<comment type="caution">
    <text evidence="9">The sequence shown here is derived from an EMBL/GenBank/DDBJ whole genome shotgun (WGS) entry which is preliminary data.</text>
</comment>
<evidence type="ECO:0000256" key="2">
    <source>
        <dbReference type="ARBA" id="ARBA00022448"/>
    </source>
</evidence>
<evidence type="ECO:0000256" key="5">
    <source>
        <dbReference type="ARBA" id="ARBA00022989"/>
    </source>
</evidence>
<accession>A0ABW0BHI8</accession>
<protein>
    <submittedName>
        <fullName evidence="9">DMT family transporter</fullName>
    </submittedName>
</protein>
<keyword evidence="10" id="KW-1185">Reference proteome</keyword>
<name>A0ABW0BHI8_9ACTN</name>
<dbReference type="PANTHER" id="PTHR30561:SF1">
    <property type="entry name" value="MULTIDRUG TRANSPORTER EMRE"/>
    <property type="match status" value="1"/>
</dbReference>
<dbReference type="SUPFAM" id="SSF103481">
    <property type="entry name" value="Multidrug resistance efflux transporter EmrE"/>
    <property type="match status" value="1"/>
</dbReference>
<dbReference type="Gene3D" id="1.10.3730.20">
    <property type="match status" value="1"/>
</dbReference>
<dbReference type="RefSeq" id="WP_378589148.1">
    <property type="nucleotide sequence ID" value="NZ_JBHSKD010000008.1"/>
</dbReference>
<dbReference type="InterPro" id="IPR037185">
    <property type="entry name" value="EmrE-like"/>
</dbReference>
<dbReference type="InterPro" id="IPR045324">
    <property type="entry name" value="Small_multidrug_res"/>
</dbReference>
<dbReference type="Pfam" id="PF00893">
    <property type="entry name" value="Multi_Drug_Res"/>
    <property type="match status" value="1"/>
</dbReference>
<evidence type="ECO:0000313" key="9">
    <source>
        <dbReference type="EMBL" id="MFC5176668.1"/>
    </source>
</evidence>
<keyword evidence="2" id="KW-0813">Transport</keyword>
<dbReference type="Proteomes" id="UP001596087">
    <property type="component" value="Unassembled WGS sequence"/>
</dbReference>
<comment type="subcellular location">
    <subcellularLocation>
        <location evidence="1 7">Cell membrane</location>
        <topology evidence="1 7">Multi-pass membrane protein</topology>
    </subcellularLocation>
</comment>
<evidence type="ECO:0000256" key="8">
    <source>
        <dbReference type="SAM" id="Phobius"/>
    </source>
</evidence>
<feature type="transmembrane region" description="Helical" evidence="8">
    <location>
        <begin position="86"/>
        <end position="104"/>
    </location>
</feature>
<sequence length="108" mass="11139">MFVAWGLLLSAIGVEVAATAALPRTEGFRNPGWTALVVAGYALSIWVLTLVIREIPVSTTYAVWSGLGTAGIAIIGVALLGEQLDVLKASALLMIIGGVVVLNIQGAH</sequence>
<keyword evidence="6 8" id="KW-0472">Membrane</keyword>
<evidence type="ECO:0000256" key="1">
    <source>
        <dbReference type="ARBA" id="ARBA00004651"/>
    </source>
</evidence>
<feature type="transmembrane region" description="Helical" evidence="8">
    <location>
        <begin position="61"/>
        <end position="80"/>
    </location>
</feature>
<organism evidence="9 10">
    <name type="scientific">Nocardioides taihuensis</name>
    <dbReference type="NCBI Taxonomy" id="1835606"/>
    <lineage>
        <taxon>Bacteria</taxon>
        <taxon>Bacillati</taxon>
        <taxon>Actinomycetota</taxon>
        <taxon>Actinomycetes</taxon>
        <taxon>Propionibacteriales</taxon>
        <taxon>Nocardioidaceae</taxon>
        <taxon>Nocardioides</taxon>
    </lineage>
</organism>
<keyword evidence="4 7" id="KW-0812">Transmembrane</keyword>
<gene>
    <name evidence="9" type="ORF">ACFPGP_08285</name>
</gene>
<feature type="transmembrane region" description="Helical" evidence="8">
    <location>
        <begin position="33"/>
        <end position="52"/>
    </location>
</feature>
<dbReference type="InterPro" id="IPR000390">
    <property type="entry name" value="Small_drug/metabolite_transptr"/>
</dbReference>